<evidence type="ECO:0000313" key="3">
    <source>
        <dbReference type="EMBL" id="KMS94126.1"/>
    </source>
</evidence>
<accession>A0A0J8AZI1</accession>
<name>A0A0J8AZI1_BETVV</name>
<reference evidence="3 4" key="1">
    <citation type="journal article" date="2014" name="Nature">
        <title>The genome of the recently domesticated crop plant sugar beet (Beta vulgaris).</title>
        <authorList>
            <person name="Dohm J.C."/>
            <person name="Minoche A.E."/>
            <person name="Holtgrawe D."/>
            <person name="Capella-Gutierrez S."/>
            <person name="Zakrzewski F."/>
            <person name="Tafer H."/>
            <person name="Rupp O."/>
            <person name="Sorensen T.R."/>
            <person name="Stracke R."/>
            <person name="Reinhardt R."/>
            <person name="Goesmann A."/>
            <person name="Kraft T."/>
            <person name="Schulz B."/>
            <person name="Stadler P.F."/>
            <person name="Schmidt T."/>
            <person name="Gabaldon T."/>
            <person name="Lehrach H."/>
            <person name="Weisshaar B."/>
            <person name="Himmelbauer H."/>
        </authorList>
    </citation>
    <scope>NUCLEOTIDE SEQUENCE [LARGE SCALE GENOMIC DNA]</scope>
    <source>
        <tissue evidence="3">Taproot</tissue>
    </source>
</reference>
<organism evidence="3 4">
    <name type="scientific">Beta vulgaris subsp. vulgaris</name>
    <name type="common">Beet</name>
    <dbReference type="NCBI Taxonomy" id="3555"/>
    <lineage>
        <taxon>Eukaryota</taxon>
        <taxon>Viridiplantae</taxon>
        <taxon>Streptophyta</taxon>
        <taxon>Embryophyta</taxon>
        <taxon>Tracheophyta</taxon>
        <taxon>Spermatophyta</taxon>
        <taxon>Magnoliopsida</taxon>
        <taxon>eudicotyledons</taxon>
        <taxon>Gunneridae</taxon>
        <taxon>Pentapetalae</taxon>
        <taxon>Caryophyllales</taxon>
        <taxon>Chenopodiaceae</taxon>
        <taxon>Betoideae</taxon>
        <taxon>Beta</taxon>
    </lineage>
</organism>
<protein>
    <submittedName>
        <fullName evidence="3">Uncharacterized protein</fullName>
    </submittedName>
</protein>
<feature type="region of interest" description="Disordered" evidence="1">
    <location>
        <begin position="56"/>
        <end position="87"/>
    </location>
</feature>
<keyword evidence="4" id="KW-1185">Reference proteome</keyword>
<feature type="compositionally biased region" description="Low complexity" evidence="1">
    <location>
        <begin position="109"/>
        <end position="128"/>
    </location>
</feature>
<sequence>MAALNELVLVALLIISLAESSDTEHGHDHDHHFSIDHDIENGNLINNVVGTDNSNSLNAASTAKSGSQTGQELHAFSGKDTPDGIPGIGDLNLLGDLGVMPTVSAVASTSWTTSGSSSSTTTSSSNNSKNELVHDDAIDKETKDGIDAGHHSDHHGHHHR</sequence>
<evidence type="ECO:0000313" key="4">
    <source>
        <dbReference type="Proteomes" id="UP000035740"/>
    </source>
</evidence>
<keyword evidence="2" id="KW-0732">Signal</keyword>
<gene>
    <name evidence="3" type="ORF">BVRB_024540</name>
</gene>
<evidence type="ECO:0000256" key="2">
    <source>
        <dbReference type="SAM" id="SignalP"/>
    </source>
</evidence>
<feature type="compositionally biased region" description="Polar residues" evidence="1">
    <location>
        <begin position="56"/>
        <end position="71"/>
    </location>
</feature>
<dbReference type="EMBL" id="KQ095911">
    <property type="protein sequence ID" value="KMS94126.1"/>
    <property type="molecule type" value="Genomic_DNA"/>
</dbReference>
<dbReference type="Proteomes" id="UP000035740">
    <property type="component" value="Unassembled WGS sequence"/>
</dbReference>
<feature type="compositionally biased region" description="Basic and acidic residues" evidence="1">
    <location>
        <begin position="131"/>
        <end position="151"/>
    </location>
</feature>
<feature type="region of interest" description="Disordered" evidence="1">
    <location>
        <begin position="109"/>
        <end position="160"/>
    </location>
</feature>
<dbReference type="Gramene" id="KMS94126">
    <property type="protein sequence ID" value="KMS94126"/>
    <property type="gene ID" value="BVRB_024540"/>
</dbReference>
<proteinExistence type="predicted"/>
<feature type="signal peptide" evidence="2">
    <location>
        <begin position="1"/>
        <end position="20"/>
    </location>
</feature>
<dbReference type="AlphaFoldDB" id="A0A0J8AZI1"/>
<feature type="chain" id="PRO_5005294123" evidence="2">
    <location>
        <begin position="21"/>
        <end position="160"/>
    </location>
</feature>
<evidence type="ECO:0000256" key="1">
    <source>
        <dbReference type="SAM" id="MobiDB-lite"/>
    </source>
</evidence>